<name>A0A1H1KFN5_9BURK</name>
<dbReference type="PANTHER" id="PTHR33938">
    <property type="entry name" value="FERULOYL ESTERASE B-RELATED"/>
    <property type="match status" value="1"/>
</dbReference>
<evidence type="ECO:0000313" key="9">
    <source>
        <dbReference type="EMBL" id="SDR60882.1"/>
    </source>
</evidence>
<dbReference type="PROSITE" id="PS51257">
    <property type="entry name" value="PROKAR_LIPOPROTEIN"/>
    <property type="match status" value="1"/>
</dbReference>
<dbReference type="Pfam" id="PF07519">
    <property type="entry name" value="Tannase"/>
    <property type="match status" value="1"/>
</dbReference>
<dbReference type="EMBL" id="FNKX01000004">
    <property type="protein sequence ID" value="SDR60882.1"/>
    <property type="molecule type" value="Genomic_DNA"/>
</dbReference>
<dbReference type="PANTHER" id="PTHR33938:SF15">
    <property type="entry name" value="FERULOYL ESTERASE B-RELATED"/>
    <property type="match status" value="1"/>
</dbReference>
<dbReference type="InterPro" id="IPR011118">
    <property type="entry name" value="Tannase/feruloyl_esterase"/>
</dbReference>
<dbReference type="AlphaFoldDB" id="A0A1H1KFN5"/>
<evidence type="ECO:0000256" key="8">
    <source>
        <dbReference type="SAM" id="SignalP"/>
    </source>
</evidence>
<reference evidence="10" key="1">
    <citation type="submission" date="2016-10" db="EMBL/GenBank/DDBJ databases">
        <authorList>
            <person name="Varghese N."/>
            <person name="Submissions S."/>
        </authorList>
    </citation>
    <scope>NUCLEOTIDE SEQUENCE [LARGE SCALE GENOMIC DNA]</scope>
    <source>
        <strain evidence="10">DUS833</strain>
    </source>
</reference>
<keyword evidence="4 8" id="KW-0732">Signal</keyword>
<proteinExistence type="inferred from homology"/>
<dbReference type="GO" id="GO:0052689">
    <property type="term" value="F:carboxylic ester hydrolase activity"/>
    <property type="evidence" value="ECO:0007669"/>
    <property type="project" value="UniProtKB-KW"/>
</dbReference>
<dbReference type="Gene3D" id="3.40.50.1820">
    <property type="entry name" value="alpha/beta hydrolase"/>
    <property type="match status" value="1"/>
</dbReference>
<comment type="similarity">
    <text evidence="1">Belongs to the tannase family.</text>
</comment>
<evidence type="ECO:0000256" key="3">
    <source>
        <dbReference type="ARBA" id="ARBA00022723"/>
    </source>
</evidence>
<evidence type="ECO:0000256" key="1">
    <source>
        <dbReference type="ARBA" id="ARBA00006249"/>
    </source>
</evidence>
<keyword evidence="5" id="KW-0378">Hydrolase</keyword>
<organism evidence="9 10">
    <name type="scientific">Paraburkholderia tuberum</name>
    <dbReference type="NCBI Taxonomy" id="157910"/>
    <lineage>
        <taxon>Bacteria</taxon>
        <taxon>Pseudomonadati</taxon>
        <taxon>Pseudomonadota</taxon>
        <taxon>Betaproteobacteria</taxon>
        <taxon>Burkholderiales</taxon>
        <taxon>Burkholderiaceae</taxon>
        <taxon>Paraburkholderia</taxon>
    </lineage>
</organism>
<sequence length="542" mass="56706">MKCSHIPSRVMFLGLAFVLGACGGHDDNSNPPLTTAAAPLSCDQVGALKINGVTLNAKTVAATSTNPENCTVSGAIAPSQGGYSINFALTLPTTWNGKAIQGGGGGFDGVISPVTGPNWATPTAAAAFPQKGYATYSSDSGHSGGSDASFALNNEAFLDYGSAALKKVKDVATQIITDRYAKAPSKTYFIGFSEGGREGLEVAQTYPNDYDGIIVGDPVQNLTLQFISHLSVTKGFFANNGAGWLDANKQNVLGQYVLNACDELDGLKDGLIANGFACKPDIAPLRCPNGVDAGDTCLSDAQITAVNNARANLTLPYALANGITTIAGKPWGNELFSSGGYFRSTYLGTAPVPSAPEPNLKTDALLYYLANEAVRYMFVQNAQADPRVWDWNDTSNAARLQYVSSVFDSTKSDLSAFMQRGGKLIIYAGGASEVAPAETAAYYQRLVAKMGQATVDKFVRFYVFPGVTHGGVTANGTPRGADLMSAFETWEDNGAAPGDLVNSSGSAGTTTETWPLCRYPAYPRYSGSGDPSSASSFTCSTI</sequence>
<dbReference type="SUPFAM" id="SSF53474">
    <property type="entry name" value="alpha/beta-Hydrolases"/>
    <property type="match status" value="1"/>
</dbReference>
<dbReference type="STRING" id="157910.SAMN05445850_7420"/>
<dbReference type="RefSeq" id="WP_090812008.1">
    <property type="nucleotide sequence ID" value="NZ_FNKX01000004.1"/>
</dbReference>
<evidence type="ECO:0000256" key="4">
    <source>
        <dbReference type="ARBA" id="ARBA00022729"/>
    </source>
</evidence>
<keyword evidence="2" id="KW-0719">Serine esterase</keyword>
<feature type="chain" id="PRO_5011598394" evidence="8">
    <location>
        <begin position="22"/>
        <end position="542"/>
    </location>
</feature>
<protein>
    <submittedName>
        <fullName evidence="9">Feruloyl esterase</fullName>
    </submittedName>
</protein>
<accession>A0A1H1KFN5</accession>
<keyword evidence="3" id="KW-0479">Metal-binding</keyword>
<evidence type="ECO:0000313" key="10">
    <source>
        <dbReference type="Proteomes" id="UP000199365"/>
    </source>
</evidence>
<evidence type="ECO:0000256" key="5">
    <source>
        <dbReference type="ARBA" id="ARBA00022801"/>
    </source>
</evidence>
<evidence type="ECO:0000256" key="2">
    <source>
        <dbReference type="ARBA" id="ARBA00022487"/>
    </source>
</evidence>
<dbReference type="InterPro" id="IPR029058">
    <property type="entry name" value="AB_hydrolase_fold"/>
</dbReference>
<gene>
    <name evidence="9" type="ORF">SAMN05445850_7420</name>
</gene>
<evidence type="ECO:0000256" key="7">
    <source>
        <dbReference type="ARBA" id="ARBA00023157"/>
    </source>
</evidence>
<keyword evidence="6" id="KW-0106">Calcium</keyword>
<feature type="signal peptide" evidence="8">
    <location>
        <begin position="1"/>
        <end position="21"/>
    </location>
</feature>
<dbReference type="GO" id="GO:0046872">
    <property type="term" value="F:metal ion binding"/>
    <property type="evidence" value="ECO:0007669"/>
    <property type="project" value="UniProtKB-KW"/>
</dbReference>
<keyword evidence="7" id="KW-1015">Disulfide bond</keyword>
<keyword evidence="10" id="KW-1185">Reference proteome</keyword>
<dbReference type="Proteomes" id="UP000199365">
    <property type="component" value="Unassembled WGS sequence"/>
</dbReference>
<evidence type="ECO:0000256" key="6">
    <source>
        <dbReference type="ARBA" id="ARBA00022837"/>
    </source>
</evidence>